<dbReference type="GO" id="GO:0044547">
    <property type="term" value="F:DNA topoisomerase binding"/>
    <property type="evidence" value="ECO:0007669"/>
    <property type="project" value="TreeGrafter"/>
</dbReference>
<dbReference type="Gene3D" id="1.10.10.1450">
    <property type="match status" value="1"/>
</dbReference>
<evidence type="ECO:0000259" key="1">
    <source>
        <dbReference type="Pfam" id="PF17906"/>
    </source>
</evidence>
<dbReference type="Pfam" id="PF17906">
    <property type="entry name" value="HTH_48"/>
    <property type="match status" value="1"/>
</dbReference>
<accession>A0A914E6J2</accession>
<dbReference type="InterPro" id="IPR052709">
    <property type="entry name" value="Transposase-MT_Hybrid"/>
</dbReference>
<dbReference type="GO" id="GO:0000793">
    <property type="term" value="C:condensed chromosome"/>
    <property type="evidence" value="ECO:0007669"/>
    <property type="project" value="TreeGrafter"/>
</dbReference>
<reference evidence="3" key="1">
    <citation type="submission" date="2022-11" db="UniProtKB">
        <authorList>
            <consortium name="WormBaseParasite"/>
        </authorList>
    </citation>
    <scope>IDENTIFICATION</scope>
</reference>
<protein>
    <submittedName>
        <fullName evidence="3">Mos1 transposase HTH domain-containing protein</fullName>
    </submittedName>
</protein>
<dbReference type="PANTHER" id="PTHR46060">
    <property type="entry name" value="MARINER MOS1 TRANSPOSASE-LIKE PROTEIN"/>
    <property type="match status" value="1"/>
</dbReference>
<dbReference type="PANTHER" id="PTHR46060:SF2">
    <property type="entry name" value="HISTONE-LYSINE N-METHYLTRANSFERASE SETMAR"/>
    <property type="match status" value="1"/>
</dbReference>
<dbReference type="GO" id="GO:0003690">
    <property type="term" value="F:double-stranded DNA binding"/>
    <property type="evidence" value="ECO:0007669"/>
    <property type="project" value="TreeGrafter"/>
</dbReference>
<dbReference type="GO" id="GO:0015074">
    <property type="term" value="P:DNA integration"/>
    <property type="evidence" value="ECO:0007669"/>
    <property type="project" value="TreeGrafter"/>
</dbReference>
<dbReference type="GO" id="GO:0000014">
    <property type="term" value="F:single-stranded DNA endodeoxyribonuclease activity"/>
    <property type="evidence" value="ECO:0007669"/>
    <property type="project" value="TreeGrafter"/>
</dbReference>
<dbReference type="GO" id="GO:0046975">
    <property type="term" value="F:histone H3K36 methyltransferase activity"/>
    <property type="evidence" value="ECO:0007669"/>
    <property type="project" value="TreeGrafter"/>
</dbReference>
<dbReference type="GO" id="GO:0042800">
    <property type="term" value="F:histone H3K4 methyltransferase activity"/>
    <property type="evidence" value="ECO:0007669"/>
    <property type="project" value="TreeGrafter"/>
</dbReference>
<evidence type="ECO:0000313" key="2">
    <source>
        <dbReference type="Proteomes" id="UP000887540"/>
    </source>
</evidence>
<dbReference type="InterPro" id="IPR041426">
    <property type="entry name" value="Mos1_HTH"/>
</dbReference>
<feature type="domain" description="Mos1 transposase HTH" evidence="1">
    <location>
        <begin position="1"/>
        <end position="43"/>
    </location>
</feature>
<dbReference type="GO" id="GO:0005634">
    <property type="term" value="C:nucleus"/>
    <property type="evidence" value="ECO:0007669"/>
    <property type="project" value="TreeGrafter"/>
</dbReference>
<name>A0A914E6J2_9BILA</name>
<dbReference type="GO" id="GO:0035861">
    <property type="term" value="C:site of double-strand break"/>
    <property type="evidence" value="ECO:0007669"/>
    <property type="project" value="TreeGrafter"/>
</dbReference>
<dbReference type="WBParaSite" id="ACRNAN_scaffold6040.g28327.t1">
    <property type="protein sequence ID" value="ACRNAN_scaffold6040.g28327.t1"/>
    <property type="gene ID" value="ACRNAN_scaffold6040.g28327"/>
</dbReference>
<dbReference type="GO" id="GO:0003697">
    <property type="term" value="F:single-stranded DNA binding"/>
    <property type="evidence" value="ECO:0007669"/>
    <property type="project" value="TreeGrafter"/>
</dbReference>
<sequence length="91" mass="10594">MLYHYEKGWTAAQSFRDLNELYGERTISERQCREWFASFKTGDTSLEGKPGRLPCQSLAKELNRDFFARGIDRLPSKWEAVIEVDGEYAPE</sequence>
<dbReference type="GO" id="GO:0044774">
    <property type="term" value="P:mitotic DNA integrity checkpoint signaling"/>
    <property type="evidence" value="ECO:0007669"/>
    <property type="project" value="TreeGrafter"/>
</dbReference>
<dbReference type="GO" id="GO:0006303">
    <property type="term" value="P:double-strand break repair via nonhomologous end joining"/>
    <property type="evidence" value="ECO:0007669"/>
    <property type="project" value="TreeGrafter"/>
</dbReference>
<keyword evidence="2" id="KW-1185">Reference proteome</keyword>
<evidence type="ECO:0000313" key="3">
    <source>
        <dbReference type="WBParaSite" id="ACRNAN_scaffold6040.g28327.t1"/>
    </source>
</evidence>
<organism evidence="2 3">
    <name type="scientific">Acrobeloides nanus</name>
    <dbReference type="NCBI Taxonomy" id="290746"/>
    <lineage>
        <taxon>Eukaryota</taxon>
        <taxon>Metazoa</taxon>
        <taxon>Ecdysozoa</taxon>
        <taxon>Nematoda</taxon>
        <taxon>Chromadorea</taxon>
        <taxon>Rhabditida</taxon>
        <taxon>Tylenchina</taxon>
        <taxon>Cephalobomorpha</taxon>
        <taxon>Cephaloboidea</taxon>
        <taxon>Cephalobidae</taxon>
        <taxon>Acrobeloides</taxon>
    </lineage>
</organism>
<dbReference type="Proteomes" id="UP000887540">
    <property type="component" value="Unplaced"/>
</dbReference>
<dbReference type="GO" id="GO:0000729">
    <property type="term" value="P:DNA double-strand break processing"/>
    <property type="evidence" value="ECO:0007669"/>
    <property type="project" value="TreeGrafter"/>
</dbReference>
<dbReference type="GO" id="GO:0031297">
    <property type="term" value="P:replication fork processing"/>
    <property type="evidence" value="ECO:0007669"/>
    <property type="project" value="TreeGrafter"/>
</dbReference>
<dbReference type="AlphaFoldDB" id="A0A914E6J2"/>
<proteinExistence type="predicted"/>